<keyword evidence="6 15" id="KW-0812">Transmembrane</keyword>
<keyword evidence="9 15" id="KW-1133">Transmembrane helix</keyword>
<evidence type="ECO:0000256" key="7">
    <source>
        <dbReference type="ARBA" id="ARBA00022729"/>
    </source>
</evidence>
<dbReference type="GO" id="GO:0005789">
    <property type="term" value="C:endoplasmic reticulum membrane"/>
    <property type="evidence" value="ECO:0007669"/>
    <property type="project" value="UniProtKB-SubCell"/>
</dbReference>
<dbReference type="Proteomes" id="UP000324748">
    <property type="component" value="Unassembled WGS sequence"/>
</dbReference>
<dbReference type="GO" id="GO:0031965">
    <property type="term" value="C:nuclear membrane"/>
    <property type="evidence" value="ECO:0007669"/>
    <property type="project" value="UniProtKB-SubCell"/>
</dbReference>
<organism evidence="16 17">
    <name type="scientific">Puccinia graminis f. sp. tritici</name>
    <dbReference type="NCBI Taxonomy" id="56615"/>
    <lineage>
        <taxon>Eukaryota</taxon>
        <taxon>Fungi</taxon>
        <taxon>Dikarya</taxon>
        <taxon>Basidiomycota</taxon>
        <taxon>Pucciniomycotina</taxon>
        <taxon>Pucciniomycetes</taxon>
        <taxon>Pucciniales</taxon>
        <taxon>Pucciniaceae</taxon>
        <taxon>Puccinia</taxon>
    </lineage>
</organism>
<accession>A0A5B0QNF3</accession>
<evidence type="ECO:0000256" key="5">
    <source>
        <dbReference type="ARBA" id="ARBA00022459"/>
    </source>
</evidence>
<keyword evidence="11" id="KW-0325">Glycoprotein</keyword>
<comment type="similarity">
    <text evidence="4">Belongs to the KAR5 family.</text>
</comment>
<keyword evidence="12" id="KW-0539">Nucleus</keyword>
<name>A0A5B0QNF3_PUCGR</name>
<dbReference type="PANTHER" id="PTHR28012">
    <property type="entry name" value="NUCLEAR FUSION PROTEIN KAR5"/>
    <property type="match status" value="1"/>
</dbReference>
<keyword evidence="17" id="KW-1185">Reference proteome</keyword>
<evidence type="ECO:0000256" key="8">
    <source>
        <dbReference type="ARBA" id="ARBA00022824"/>
    </source>
</evidence>
<feature type="coiled-coil region" evidence="13">
    <location>
        <begin position="274"/>
        <end position="301"/>
    </location>
</feature>
<dbReference type="PANTHER" id="PTHR28012:SF1">
    <property type="entry name" value="NUCLEAR FUSION PROTEIN KAR5"/>
    <property type="match status" value="1"/>
</dbReference>
<dbReference type="InterPro" id="IPR007292">
    <property type="entry name" value="Nuclear_fusion_Kar5"/>
</dbReference>
<proteinExistence type="inferred from homology"/>
<dbReference type="GO" id="GO:0000742">
    <property type="term" value="P:karyogamy involved in conjugation with cellular fusion"/>
    <property type="evidence" value="ECO:0007669"/>
    <property type="project" value="InterPro"/>
</dbReference>
<evidence type="ECO:0000256" key="13">
    <source>
        <dbReference type="SAM" id="Coils"/>
    </source>
</evidence>
<gene>
    <name evidence="16" type="ORF">PGT21_017758</name>
</gene>
<dbReference type="OrthoDB" id="5311848at2759"/>
<evidence type="ECO:0000256" key="10">
    <source>
        <dbReference type="ARBA" id="ARBA00023136"/>
    </source>
</evidence>
<feature type="compositionally biased region" description="Basic and acidic residues" evidence="14">
    <location>
        <begin position="576"/>
        <end position="587"/>
    </location>
</feature>
<evidence type="ECO:0000256" key="9">
    <source>
        <dbReference type="ARBA" id="ARBA00022989"/>
    </source>
</evidence>
<dbReference type="AlphaFoldDB" id="A0A5B0QNF3"/>
<feature type="region of interest" description="Disordered" evidence="14">
    <location>
        <begin position="540"/>
        <end position="591"/>
    </location>
</feature>
<evidence type="ECO:0000256" key="12">
    <source>
        <dbReference type="ARBA" id="ARBA00023242"/>
    </source>
</evidence>
<evidence type="ECO:0000256" key="2">
    <source>
        <dbReference type="ARBA" id="ARBA00004126"/>
    </source>
</evidence>
<evidence type="ECO:0008006" key="18">
    <source>
        <dbReference type="Google" id="ProtNLM"/>
    </source>
</evidence>
<feature type="transmembrane region" description="Helical" evidence="15">
    <location>
        <begin position="504"/>
        <end position="526"/>
    </location>
</feature>
<protein>
    <recommendedName>
        <fullName evidence="18">Nuclear fusion protein KAR5</fullName>
    </recommendedName>
</protein>
<dbReference type="EMBL" id="VSWC01000014">
    <property type="protein sequence ID" value="KAA1114658.1"/>
    <property type="molecule type" value="Genomic_DNA"/>
</dbReference>
<evidence type="ECO:0000256" key="15">
    <source>
        <dbReference type="SAM" id="Phobius"/>
    </source>
</evidence>
<reference evidence="16 17" key="1">
    <citation type="submission" date="2019-05" db="EMBL/GenBank/DDBJ databases">
        <title>Emergence of the Ug99 lineage of the wheat stem rust pathogen through somatic hybridization.</title>
        <authorList>
            <person name="Li F."/>
            <person name="Upadhyaya N.M."/>
            <person name="Sperschneider J."/>
            <person name="Matny O."/>
            <person name="Nguyen-Phuc H."/>
            <person name="Mago R."/>
            <person name="Raley C."/>
            <person name="Miller M.E."/>
            <person name="Silverstein K.A.T."/>
            <person name="Henningsen E."/>
            <person name="Hirsch C.D."/>
            <person name="Visser B."/>
            <person name="Pretorius Z.A."/>
            <person name="Steffenson B.J."/>
            <person name="Schwessinger B."/>
            <person name="Dodds P.N."/>
            <person name="Figueroa M."/>
        </authorList>
    </citation>
    <scope>NUCLEOTIDE SEQUENCE [LARGE SCALE GENOMIC DNA]</scope>
    <source>
        <strain evidence="16">21-0</strain>
    </source>
</reference>
<evidence type="ECO:0000313" key="16">
    <source>
        <dbReference type="EMBL" id="KAA1114658.1"/>
    </source>
</evidence>
<evidence type="ECO:0000313" key="17">
    <source>
        <dbReference type="Proteomes" id="UP000324748"/>
    </source>
</evidence>
<evidence type="ECO:0000256" key="1">
    <source>
        <dbReference type="ARBA" id="ARBA00003389"/>
    </source>
</evidence>
<sequence length="645" mass="73354">MNWLQSGRIPFLFMTAGSVWGFRFGFQESKSVASSKESTAHQAVLENELRMPSLMSELEERLQGVSIEPDREESSCYSRIFGALTNPEKSAVPEPSLCSVLARSEAHRTAFAARLTICELETNRLTLPRECSLWIEAGSEPTSEKLQACVGALHASPQSWSSFTGHQREAVQLCFAHHKLQGIELATSLNLKTIKFSTGMIRLSRLDHQSNQEDLRNLRDHMRDRFDQSLRNLDSVSESNRLESQKLFRELEARFQDVKSHLYERNQQLWNEFHSHQNQQIENIQDRVQSLNNNNQLKLNENVNNFILSMKEEVEQKIQSSLDSAAAGMIANLKQAFELESRSNSANVNHQIKQVFETALDLATHRHHQGLEESITAQSQRMAALFEELLSVENILSSMKQNLDSMQITSSDRESILRESSAKIEEQQRKGEELIHRFMESMATHQAMIQTLTDTVSDSPLFVFYSFFKTGFLSSIVKKLSISKLKIVLGWVVWFTWMSGGMNWILRIGLSKAIVLFFFLTVRLPLRWLRRKMSSGTLSYSKQKESEADGKNGSHEGSQVQVVKNRAQDSKLCPLNDDHDQQADHSSRQVFLSSSRSVDGLQALRQGNYILRRKFSSQSLHGGSRIVPTRLIGNNHSADHDHGSL</sequence>
<evidence type="ECO:0000256" key="11">
    <source>
        <dbReference type="ARBA" id="ARBA00023180"/>
    </source>
</evidence>
<evidence type="ECO:0000256" key="3">
    <source>
        <dbReference type="ARBA" id="ARBA00004586"/>
    </source>
</evidence>
<evidence type="ECO:0000256" key="6">
    <source>
        <dbReference type="ARBA" id="ARBA00022692"/>
    </source>
</evidence>
<keyword evidence="10 15" id="KW-0472">Membrane</keyword>
<keyword evidence="5" id="KW-0415">Karyogamy</keyword>
<dbReference type="GO" id="GO:0048288">
    <property type="term" value="P:nuclear membrane fusion involved in karyogamy"/>
    <property type="evidence" value="ECO:0007669"/>
    <property type="project" value="InterPro"/>
</dbReference>
<comment type="subcellular location">
    <subcellularLocation>
        <location evidence="3">Endoplasmic reticulum membrane</location>
    </subcellularLocation>
    <subcellularLocation>
        <location evidence="2">Nucleus membrane</location>
    </subcellularLocation>
</comment>
<comment type="function">
    <text evidence="1">Required for nuclear membrane fusion during karyogamy.</text>
</comment>
<feature type="compositionally biased region" description="Basic and acidic residues" evidence="14">
    <location>
        <begin position="542"/>
        <end position="554"/>
    </location>
</feature>
<keyword evidence="7" id="KW-0732">Signal</keyword>
<keyword evidence="8" id="KW-0256">Endoplasmic reticulum</keyword>
<evidence type="ECO:0000256" key="14">
    <source>
        <dbReference type="SAM" id="MobiDB-lite"/>
    </source>
</evidence>
<evidence type="ECO:0000256" key="4">
    <source>
        <dbReference type="ARBA" id="ARBA00010473"/>
    </source>
</evidence>
<keyword evidence="13" id="KW-0175">Coiled coil</keyword>
<comment type="caution">
    <text evidence="16">The sequence shown here is derived from an EMBL/GenBank/DDBJ whole genome shotgun (WGS) entry which is preliminary data.</text>
</comment>